<dbReference type="Proteomes" id="UP000053127">
    <property type="component" value="Unassembled WGS sequence"/>
</dbReference>
<reference evidence="1 2" key="1">
    <citation type="submission" date="2015-10" db="EMBL/GenBank/DDBJ databases">
        <title>Draft genome sequence of Streptomyces yokosukanensis DSM 40224, type strain for the species Streptomyces yokosukanensis.</title>
        <authorList>
            <person name="Ruckert C."/>
            <person name="Winkler A."/>
            <person name="Kalinowski J."/>
            <person name="Kampfer P."/>
            <person name="Glaeser S."/>
        </authorList>
    </citation>
    <scope>NUCLEOTIDE SEQUENCE [LARGE SCALE GENOMIC DNA]</scope>
    <source>
        <strain evidence="1 2">DSM 40224</strain>
    </source>
</reference>
<protein>
    <submittedName>
        <fullName evidence="1">Uncharacterized protein</fullName>
    </submittedName>
</protein>
<keyword evidence="2" id="KW-1185">Reference proteome</keyword>
<sequence>MTDIECSAEGPKLDDSSWEYFKARYPAKVEDLRAPRLGPVDPERCPVCGGLRRALKESLETKNATAGKAVLYAMRDHMVYGHPKDSRTLGRADG</sequence>
<dbReference type="AlphaFoldDB" id="A0A124HEF8"/>
<gene>
    <name evidence="1" type="ORF">AQI95_34395</name>
</gene>
<dbReference type="RefSeq" id="WP_067133236.1">
    <property type="nucleotide sequence ID" value="NZ_KQ948222.1"/>
</dbReference>
<organism evidence="1 2">
    <name type="scientific">Streptomyces yokosukanensis</name>
    <dbReference type="NCBI Taxonomy" id="67386"/>
    <lineage>
        <taxon>Bacteria</taxon>
        <taxon>Bacillati</taxon>
        <taxon>Actinomycetota</taxon>
        <taxon>Actinomycetes</taxon>
        <taxon>Kitasatosporales</taxon>
        <taxon>Streptomycetaceae</taxon>
        <taxon>Streptomyces</taxon>
    </lineage>
</organism>
<dbReference type="STRING" id="67386.AQI95_34395"/>
<comment type="caution">
    <text evidence="1">The sequence shown here is derived from an EMBL/GenBank/DDBJ whole genome shotgun (WGS) entry which is preliminary data.</text>
</comment>
<evidence type="ECO:0000313" key="1">
    <source>
        <dbReference type="EMBL" id="KUN00598.1"/>
    </source>
</evidence>
<dbReference type="OrthoDB" id="9997337at2"/>
<name>A0A124HEF8_9ACTN</name>
<accession>A0A124HEF8</accession>
<dbReference type="EMBL" id="LMWN01000048">
    <property type="protein sequence ID" value="KUN00598.1"/>
    <property type="molecule type" value="Genomic_DNA"/>
</dbReference>
<evidence type="ECO:0000313" key="2">
    <source>
        <dbReference type="Proteomes" id="UP000053127"/>
    </source>
</evidence>
<proteinExistence type="predicted"/>